<accession>A0A392T580</accession>
<comment type="caution">
    <text evidence="1">The sequence shown here is derived from an EMBL/GenBank/DDBJ whole genome shotgun (WGS) entry which is preliminary data.</text>
</comment>
<name>A0A392T580_9FABA</name>
<sequence>MKMKRKKKRQQDAVLKWIRSEPRILVPERRPAGDSWKNDYQCCQDKI</sequence>
<evidence type="ECO:0000313" key="2">
    <source>
        <dbReference type="Proteomes" id="UP000265520"/>
    </source>
</evidence>
<evidence type="ECO:0000313" key="1">
    <source>
        <dbReference type="EMBL" id="MCI56273.1"/>
    </source>
</evidence>
<reference evidence="1 2" key="1">
    <citation type="journal article" date="2018" name="Front. Plant Sci.">
        <title>Red Clover (Trifolium pratense) and Zigzag Clover (T. medium) - A Picture of Genomic Similarities and Differences.</title>
        <authorList>
            <person name="Dluhosova J."/>
            <person name="Istvanek J."/>
            <person name="Nedelnik J."/>
            <person name="Repkova J."/>
        </authorList>
    </citation>
    <scope>NUCLEOTIDE SEQUENCE [LARGE SCALE GENOMIC DNA]</scope>
    <source>
        <strain evidence="2">cv. 10/8</strain>
        <tissue evidence="1">Leaf</tissue>
    </source>
</reference>
<dbReference type="Proteomes" id="UP000265520">
    <property type="component" value="Unassembled WGS sequence"/>
</dbReference>
<feature type="non-terminal residue" evidence="1">
    <location>
        <position position="47"/>
    </location>
</feature>
<dbReference type="EMBL" id="LXQA010509801">
    <property type="protein sequence ID" value="MCI56273.1"/>
    <property type="molecule type" value="Genomic_DNA"/>
</dbReference>
<proteinExistence type="predicted"/>
<organism evidence="1 2">
    <name type="scientific">Trifolium medium</name>
    <dbReference type="NCBI Taxonomy" id="97028"/>
    <lineage>
        <taxon>Eukaryota</taxon>
        <taxon>Viridiplantae</taxon>
        <taxon>Streptophyta</taxon>
        <taxon>Embryophyta</taxon>
        <taxon>Tracheophyta</taxon>
        <taxon>Spermatophyta</taxon>
        <taxon>Magnoliopsida</taxon>
        <taxon>eudicotyledons</taxon>
        <taxon>Gunneridae</taxon>
        <taxon>Pentapetalae</taxon>
        <taxon>rosids</taxon>
        <taxon>fabids</taxon>
        <taxon>Fabales</taxon>
        <taxon>Fabaceae</taxon>
        <taxon>Papilionoideae</taxon>
        <taxon>50 kb inversion clade</taxon>
        <taxon>NPAAA clade</taxon>
        <taxon>Hologalegina</taxon>
        <taxon>IRL clade</taxon>
        <taxon>Trifolieae</taxon>
        <taxon>Trifolium</taxon>
    </lineage>
</organism>
<protein>
    <submittedName>
        <fullName evidence="1">Uncharacterized protein</fullName>
    </submittedName>
</protein>
<keyword evidence="2" id="KW-1185">Reference proteome</keyword>
<dbReference type="AlphaFoldDB" id="A0A392T580"/>